<dbReference type="PROSITE" id="PS50026">
    <property type="entry name" value="EGF_3"/>
    <property type="match status" value="1"/>
</dbReference>
<evidence type="ECO:0000256" key="1">
    <source>
        <dbReference type="PROSITE-ProRule" id="PRU00076"/>
    </source>
</evidence>
<proteinExistence type="predicted"/>
<evidence type="ECO:0000313" key="4">
    <source>
        <dbReference type="EMBL" id="KAK7253910.1"/>
    </source>
</evidence>
<dbReference type="PROSITE" id="PS00022">
    <property type="entry name" value="EGF_1"/>
    <property type="match status" value="2"/>
</dbReference>
<accession>A0ABR1GCR8</accession>
<dbReference type="EMBL" id="JBBJCI010000033">
    <property type="protein sequence ID" value="KAK7253910.1"/>
    <property type="molecule type" value="Genomic_DNA"/>
</dbReference>
<dbReference type="Proteomes" id="UP001363151">
    <property type="component" value="Unassembled WGS sequence"/>
</dbReference>
<comment type="caution">
    <text evidence="4">The sequence shown here is derived from an EMBL/GenBank/DDBJ whole genome shotgun (WGS) entry which is preliminary data.</text>
</comment>
<sequence length="606" mass="65432">MLGNIMLRCSLLLALVRWGVGDIAWSQINFYPDNTEKCKETEITVIFDVEGGFAVGDQITFYLGGMTRGNCENANGAAISDGLVLLGSPSGLEEWSGEYVEGTVDGAYRDSELTLTALAAVNQKPGYRHTVVIDPSNDIRPNCGISENSPYMMVSAYAVNDSKAQYPRPFNFSEGVNATCYMTDTSLQFRPALPKLTSQITVGFRPAMHLYANYEVRVNMAGWTSGEATGTMGPDLRRVIVRDDLAVVGDSTLFRGRWREGCCYEQHKAGFRNSTLILTVRSGVTITAGTTVSLVIPDHQLRAQCGMPGPYERTKFEVRGPHTSIVNKHQNYTIAAPATVASADAIGDGCKALDYCSGNGACDHCTSTCSCVDRHGTFDNSQTNFNCEEIKCPMGHAWAGMPTQPGFAHGDLVPCSGTGLCKGTSGTCTCFGDWSGPACERRACPGWDADFGDCSGHGTCATMRALAMLDEALPLTSRENRSYAHSNNQRPSHTWDADRIFGCVCDSSWKVGLEANETQTPEYFGADCSLMHCPSGDDPMTRRDETDCFNVTADGGYGVGKVGNKCHVDCSNRGLCDHESGLCKCFAGFYGPACDTINVKALQEEL</sequence>
<keyword evidence="1" id="KW-1015">Disulfide bond</keyword>
<dbReference type="InterPro" id="IPR000742">
    <property type="entry name" value="EGF"/>
</dbReference>
<feature type="chain" id="PRO_5045440902" evidence="2">
    <location>
        <begin position="22"/>
        <end position="606"/>
    </location>
</feature>
<dbReference type="PANTHER" id="PTHR24032">
    <property type="entry name" value="EGF-LIKE DOMAIN-CONTAINING PROTEIN-RELATED-RELATED"/>
    <property type="match status" value="1"/>
</dbReference>
<keyword evidence="2" id="KW-0732">Signal</keyword>
<evidence type="ECO:0000259" key="3">
    <source>
        <dbReference type="PROSITE" id="PS50026"/>
    </source>
</evidence>
<evidence type="ECO:0000313" key="5">
    <source>
        <dbReference type="Proteomes" id="UP001363151"/>
    </source>
</evidence>
<comment type="caution">
    <text evidence="1">Lacks conserved residue(s) required for the propagation of feature annotation.</text>
</comment>
<keyword evidence="1" id="KW-0245">EGF-like domain</keyword>
<dbReference type="Pfam" id="PF23106">
    <property type="entry name" value="EGF_Teneurin"/>
    <property type="match status" value="1"/>
</dbReference>
<name>A0ABR1GCR8_AURAN</name>
<feature type="disulfide bond" evidence="1">
    <location>
        <begin position="566"/>
        <end position="576"/>
    </location>
</feature>
<dbReference type="PROSITE" id="PS01186">
    <property type="entry name" value="EGF_2"/>
    <property type="match status" value="1"/>
</dbReference>
<protein>
    <submittedName>
        <fullName evidence="4">Tenascin-like protein</fullName>
    </submittedName>
</protein>
<organism evidence="4 5">
    <name type="scientific">Aureococcus anophagefferens</name>
    <name type="common">Harmful bloom alga</name>
    <dbReference type="NCBI Taxonomy" id="44056"/>
    <lineage>
        <taxon>Eukaryota</taxon>
        <taxon>Sar</taxon>
        <taxon>Stramenopiles</taxon>
        <taxon>Ochrophyta</taxon>
        <taxon>Pelagophyceae</taxon>
        <taxon>Pelagomonadales</taxon>
        <taxon>Pelagomonadaceae</taxon>
        <taxon>Aureococcus</taxon>
    </lineage>
</organism>
<reference evidence="4 5" key="1">
    <citation type="submission" date="2024-03" db="EMBL/GenBank/DDBJ databases">
        <title>Aureococcus anophagefferens CCMP1851 and Kratosvirus quantuckense: Draft genome of a second virus-susceptible host strain in the model system.</title>
        <authorList>
            <person name="Chase E."/>
            <person name="Truchon A.R."/>
            <person name="Schepens W."/>
            <person name="Wilhelm S.W."/>
        </authorList>
    </citation>
    <scope>NUCLEOTIDE SEQUENCE [LARGE SCALE GENOMIC DNA]</scope>
    <source>
        <strain evidence="4 5">CCMP1851</strain>
    </source>
</reference>
<feature type="disulfide bond" evidence="1">
    <location>
        <begin position="585"/>
        <end position="594"/>
    </location>
</feature>
<gene>
    <name evidence="4" type="ORF">SO694_00003317</name>
</gene>
<keyword evidence="5" id="KW-1185">Reference proteome</keyword>
<evidence type="ECO:0000256" key="2">
    <source>
        <dbReference type="SAM" id="SignalP"/>
    </source>
</evidence>
<feature type="domain" description="EGF-like" evidence="3">
    <location>
        <begin position="562"/>
        <end position="595"/>
    </location>
</feature>
<feature type="signal peptide" evidence="2">
    <location>
        <begin position="1"/>
        <end position="21"/>
    </location>
</feature>
<dbReference type="InterPro" id="IPR053331">
    <property type="entry name" value="EGF-like_comC"/>
</dbReference>